<dbReference type="NCBIfam" id="TIGR02220">
    <property type="entry name" value="phg_TIGR02220"/>
    <property type="match status" value="1"/>
</dbReference>
<dbReference type="RefSeq" id="WP_095325978.1">
    <property type="nucleotide sequence ID" value="NZ_NPCC01000002.1"/>
</dbReference>
<organism evidence="2 3">
    <name type="scientific">Shouchella clausii</name>
    <name type="common">Alkalihalobacillus clausii</name>
    <dbReference type="NCBI Taxonomy" id="79880"/>
    <lineage>
        <taxon>Bacteria</taxon>
        <taxon>Bacillati</taxon>
        <taxon>Bacillota</taxon>
        <taxon>Bacilli</taxon>
        <taxon>Bacillales</taxon>
        <taxon>Bacillaceae</taxon>
        <taxon>Shouchella</taxon>
    </lineage>
</organism>
<dbReference type="InterPro" id="IPR053162">
    <property type="entry name" value="DnaD"/>
</dbReference>
<dbReference type="Proteomes" id="UP000216207">
    <property type="component" value="Unassembled WGS sequence"/>
</dbReference>
<reference evidence="2 3" key="1">
    <citation type="submission" date="2017-07" db="EMBL/GenBank/DDBJ databases">
        <title>Isolation and whole genome analysis of endospore-forming bacteria from heroin.</title>
        <authorList>
            <person name="Kalinowski J."/>
            <person name="Ahrens B."/>
            <person name="Al-Dilaimi A."/>
            <person name="Winkler A."/>
            <person name="Wibberg D."/>
            <person name="Schleenbecker U."/>
            <person name="Ruckert C."/>
            <person name="Wolfel R."/>
            <person name="Grass G."/>
        </authorList>
    </citation>
    <scope>NUCLEOTIDE SEQUENCE [LARGE SCALE GENOMIC DNA]</scope>
    <source>
        <strain evidence="2 3">7539</strain>
    </source>
</reference>
<dbReference type="PANTHER" id="PTHR37293:SF5">
    <property type="entry name" value="DNA REPLICATION PROTEIN"/>
    <property type="match status" value="1"/>
</dbReference>
<feature type="domain" description="Phage conserved hypothetical protein C-terminal" evidence="1">
    <location>
        <begin position="158"/>
        <end position="231"/>
    </location>
</feature>
<gene>
    <name evidence="2" type="ORF">CHH72_00380</name>
</gene>
<sequence>MAKYRNVRIDFWQDGFVLDLTPEEKFFYLYLMTNSKTTQCGIYELPLRIIETETGYNRETVQKLIDRFVEYDKVAYNCPTKEIILLNWAKYNFINSPKVTKLIQKELESVKYQPFVQLYLEQLERYGYPTDTLSIDHGEELITNNRELINKKENVVEIVNYLNAAADKNFSPSSKKTNSLINNLFKEGYTLEDFKNVIDKKTKQWKNDPKMDNYLRPITLFAASNFESYLNEKSLGVPARQSSVTIDDLYKYVTEQDGLL</sequence>
<evidence type="ECO:0000313" key="3">
    <source>
        <dbReference type="Proteomes" id="UP000216207"/>
    </source>
</evidence>
<accession>A0A268P6L2</accession>
<dbReference type="Pfam" id="PF09524">
    <property type="entry name" value="Phg_2220_C"/>
    <property type="match status" value="1"/>
</dbReference>
<dbReference type="AlphaFoldDB" id="A0A268P6L2"/>
<proteinExistence type="predicted"/>
<comment type="caution">
    <text evidence="2">The sequence shown here is derived from an EMBL/GenBank/DDBJ whole genome shotgun (WGS) entry which is preliminary data.</text>
</comment>
<name>A0A268P6L2_SHOCL</name>
<evidence type="ECO:0000313" key="2">
    <source>
        <dbReference type="EMBL" id="PAE90910.1"/>
    </source>
</evidence>
<evidence type="ECO:0000259" key="1">
    <source>
        <dbReference type="Pfam" id="PF09524"/>
    </source>
</evidence>
<dbReference type="PANTHER" id="PTHR37293">
    <property type="entry name" value="PHAGE REPLICATION PROTEIN-RELATED"/>
    <property type="match status" value="1"/>
</dbReference>
<dbReference type="InterPro" id="IPR011741">
    <property type="entry name" value="Phg_2220_C"/>
</dbReference>
<dbReference type="EMBL" id="NPCC01000002">
    <property type="protein sequence ID" value="PAE90910.1"/>
    <property type="molecule type" value="Genomic_DNA"/>
</dbReference>
<protein>
    <submittedName>
        <fullName evidence="2">Replication protein</fullName>
    </submittedName>
</protein>